<evidence type="ECO:0000313" key="2">
    <source>
        <dbReference type="EMBL" id="CAG8664482.1"/>
    </source>
</evidence>
<accession>A0A9N9HCY5</accession>
<feature type="non-terminal residue" evidence="2">
    <location>
        <position position="93"/>
    </location>
</feature>
<feature type="region of interest" description="Disordered" evidence="1">
    <location>
        <begin position="46"/>
        <end position="75"/>
    </location>
</feature>
<sequence>LIGFYSINEDLPPSIQKCKTQSIRNVKQGLTRKNYVYQSYKKSRCGTSQTLSSSSSRQDTATKTSIPIESPQELRYSAEQIEEARRKVQNSNL</sequence>
<dbReference type="EMBL" id="CAJVPJ010005868">
    <property type="protein sequence ID" value="CAG8664482.1"/>
    <property type="molecule type" value="Genomic_DNA"/>
</dbReference>
<reference evidence="2" key="1">
    <citation type="submission" date="2021-06" db="EMBL/GenBank/DDBJ databases">
        <authorList>
            <person name="Kallberg Y."/>
            <person name="Tangrot J."/>
            <person name="Rosling A."/>
        </authorList>
    </citation>
    <scope>NUCLEOTIDE SEQUENCE</scope>
    <source>
        <strain evidence="2">IA702</strain>
    </source>
</reference>
<feature type="compositionally biased region" description="Polar residues" evidence="1">
    <location>
        <begin position="46"/>
        <end position="67"/>
    </location>
</feature>
<name>A0A9N9HCY5_9GLOM</name>
<evidence type="ECO:0000313" key="3">
    <source>
        <dbReference type="Proteomes" id="UP000789572"/>
    </source>
</evidence>
<dbReference type="AlphaFoldDB" id="A0A9N9HCY5"/>
<keyword evidence="3" id="KW-1185">Reference proteome</keyword>
<organism evidence="2 3">
    <name type="scientific">Paraglomus occultum</name>
    <dbReference type="NCBI Taxonomy" id="144539"/>
    <lineage>
        <taxon>Eukaryota</taxon>
        <taxon>Fungi</taxon>
        <taxon>Fungi incertae sedis</taxon>
        <taxon>Mucoromycota</taxon>
        <taxon>Glomeromycotina</taxon>
        <taxon>Glomeromycetes</taxon>
        <taxon>Paraglomerales</taxon>
        <taxon>Paraglomeraceae</taxon>
        <taxon>Paraglomus</taxon>
    </lineage>
</organism>
<proteinExistence type="predicted"/>
<evidence type="ECO:0000256" key="1">
    <source>
        <dbReference type="SAM" id="MobiDB-lite"/>
    </source>
</evidence>
<dbReference type="Proteomes" id="UP000789572">
    <property type="component" value="Unassembled WGS sequence"/>
</dbReference>
<protein>
    <submittedName>
        <fullName evidence="2">5882_t:CDS:1</fullName>
    </submittedName>
</protein>
<feature type="non-terminal residue" evidence="2">
    <location>
        <position position="1"/>
    </location>
</feature>
<gene>
    <name evidence="2" type="ORF">POCULU_LOCUS10630</name>
</gene>
<comment type="caution">
    <text evidence="2">The sequence shown here is derived from an EMBL/GenBank/DDBJ whole genome shotgun (WGS) entry which is preliminary data.</text>
</comment>